<organism evidence="13 14">
    <name type="scientific">Paramarasmius palmivorus</name>
    <dbReference type="NCBI Taxonomy" id="297713"/>
    <lineage>
        <taxon>Eukaryota</taxon>
        <taxon>Fungi</taxon>
        <taxon>Dikarya</taxon>
        <taxon>Basidiomycota</taxon>
        <taxon>Agaricomycotina</taxon>
        <taxon>Agaricomycetes</taxon>
        <taxon>Agaricomycetidae</taxon>
        <taxon>Agaricales</taxon>
        <taxon>Marasmiineae</taxon>
        <taxon>Marasmiaceae</taxon>
        <taxon>Paramarasmius</taxon>
    </lineage>
</organism>
<keyword evidence="4 10" id="KW-0812">Transmembrane</keyword>
<dbReference type="EMBL" id="JAYKXP010000015">
    <property type="protein sequence ID" value="KAK7049849.1"/>
    <property type="molecule type" value="Genomic_DNA"/>
</dbReference>
<feature type="transmembrane region" description="Helical" evidence="10">
    <location>
        <begin position="957"/>
        <end position="976"/>
    </location>
</feature>
<dbReference type="Gene3D" id="1.20.1560.10">
    <property type="entry name" value="ABC transporter type 1, transmembrane domain"/>
    <property type="match status" value="2"/>
</dbReference>
<dbReference type="GO" id="GO:0016020">
    <property type="term" value="C:membrane"/>
    <property type="evidence" value="ECO:0007669"/>
    <property type="project" value="UniProtKB-SubCell"/>
</dbReference>
<evidence type="ECO:0008006" key="15">
    <source>
        <dbReference type="Google" id="ProtNLM"/>
    </source>
</evidence>
<dbReference type="PROSITE" id="PS00211">
    <property type="entry name" value="ABC_TRANSPORTER_1"/>
    <property type="match status" value="2"/>
</dbReference>
<evidence type="ECO:0000256" key="3">
    <source>
        <dbReference type="ARBA" id="ARBA00022448"/>
    </source>
</evidence>
<comment type="subcellular location">
    <subcellularLocation>
        <location evidence="1">Membrane</location>
        <topology evidence="1">Multi-pass membrane protein</topology>
    </subcellularLocation>
</comment>
<feature type="transmembrane region" description="Helical" evidence="10">
    <location>
        <begin position="196"/>
        <end position="214"/>
    </location>
</feature>
<dbReference type="FunFam" id="1.20.1560.10:FF:000010">
    <property type="entry name" value="Multidrug resistance-associated ABC transporter"/>
    <property type="match status" value="1"/>
</dbReference>
<dbReference type="InterPro" id="IPR027417">
    <property type="entry name" value="P-loop_NTPase"/>
</dbReference>
<evidence type="ECO:0000313" key="14">
    <source>
        <dbReference type="Proteomes" id="UP001383192"/>
    </source>
</evidence>
<feature type="transmembrane region" description="Helical" evidence="10">
    <location>
        <begin position="1042"/>
        <end position="1061"/>
    </location>
</feature>
<keyword evidence="14" id="KW-1185">Reference proteome</keyword>
<feature type="region of interest" description="Disordered" evidence="9">
    <location>
        <begin position="489"/>
        <end position="538"/>
    </location>
</feature>
<dbReference type="FunFam" id="3.40.50.300:FF:000997">
    <property type="entry name" value="Multidrug resistance-associated protein 1"/>
    <property type="match status" value="1"/>
</dbReference>
<feature type="compositionally biased region" description="Basic and acidic residues" evidence="9">
    <location>
        <begin position="84"/>
        <end position="110"/>
    </location>
</feature>
<evidence type="ECO:0000259" key="12">
    <source>
        <dbReference type="PROSITE" id="PS50929"/>
    </source>
</evidence>
<keyword evidence="3" id="KW-0813">Transport</keyword>
<feature type="transmembrane region" description="Helical" evidence="10">
    <location>
        <begin position="303"/>
        <end position="325"/>
    </location>
</feature>
<evidence type="ECO:0000256" key="2">
    <source>
        <dbReference type="ARBA" id="ARBA00009726"/>
    </source>
</evidence>
<evidence type="ECO:0000259" key="11">
    <source>
        <dbReference type="PROSITE" id="PS50893"/>
    </source>
</evidence>
<dbReference type="InterPro" id="IPR050173">
    <property type="entry name" value="ABC_transporter_C-like"/>
</dbReference>
<feature type="compositionally biased region" description="Polar residues" evidence="9">
    <location>
        <begin position="756"/>
        <end position="765"/>
    </location>
</feature>
<dbReference type="Gene3D" id="3.40.50.300">
    <property type="entry name" value="P-loop containing nucleotide triphosphate hydrolases"/>
    <property type="match status" value="2"/>
</dbReference>
<feature type="domain" description="ABC transmembrane type-1" evidence="12">
    <location>
        <begin position="170"/>
        <end position="443"/>
    </location>
</feature>
<feature type="transmembrane region" description="Helical" evidence="10">
    <location>
        <begin position="380"/>
        <end position="407"/>
    </location>
</feature>
<feature type="domain" description="ABC transporter" evidence="11">
    <location>
        <begin position="1135"/>
        <end position="1375"/>
    </location>
</feature>
<dbReference type="SUPFAM" id="SSF90123">
    <property type="entry name" value="ABC transporter transmembrane region"/>
    <property type="match status" value="2"/>
</dbReference>
<dbReference type="PROSITE" id="PS50893">
    <property type="entry name" value="ABC_TRANSPORTER_2"/>
    <property type="match status" value="2"/>
</dbReference>
<protein>
    <recommendedName>
        <fullName evidence="15">Multidrug resistance-associated ABC transporter</fullName>
    </recommendedName>
</protein>
<dbReference type="GO" id="GO:0140359">
    <property type="term" value="F:ABC-type transporter activity"/>
    <property type="evidence" value="ECO:0007669"/>
    <property type="project" value="InterPro"/>
</dbReference>
<feature type="transmembrane region" description="Helical" evidence="10">
    <location>
        <begin position="853"/>
        <end position="879"/>
    </location>
</feature>
<feature type="transmembrane region" description="Helical" evidence="10">
    <location>
        <begin position="280"/>
        <end position="297"/>
    </location>
</feature>
<dbReference type="Proteomes" id="UP001383192">
    <property type="component" value="Unassembled WGS sequence"/>
</dbReference>
<feature type="transmembrane region" description="Helical" evidence="10">
    <location>
        <begin position="427"/>
        <end position="446"/>
    </location>
</feature>
<dbReference type="InterPro" id="IPR003439">
    <property type="entry name" value="ABC_transporter-like_ATP-bd"/>
</dbReference>
<dbReference type="PANTHER" id="PTHR24223:SF456">
    <property type="entry name" value="MULTIDRUG RESISTANCE-ASSOCIATED PROTEIN LETHAL(2)03659"/>
    <property type="match status" value="1"/>
</dbReference>
<name>A0AAW0DHG7_9AGAR</name>
<feature type="transmembrane region" description="Helical" evidence="10">
    <location>
        <begin position="803"/>
        <end position="826"/>
    </location>
</feature>
<dbReference type="FunFam" id="1.20.1560.10:FF:000082">
    <property type="entry name" value="ABC transporter, multidrug resistance associated protein"/>
    <property type="match status" value="1"/>
</dbReference>
<keyword evidence="6" id="KW-0067">ATP-binding</keyword>
<feature type="region of interest" description="Disordered" evidence="9">
    <location>
        <begin position="752"/>
        <end position="783"/>
    </location>
</feature>
<dbReference type="CDD" id="cd18597">
    <property type="entry name" value="ABC_6TM_YOR1_D1_like"/>
    <property type="match status" value="1"/>
</dbReference>
<evidence type="ECO:0000256" key="7">
    <source>
        <dbReference type="ARBA" id="ARBA00022989"/>
    </source>
</evidence>
<gene>
    <name evidence="13" type="ORF">VNI00_005279</name>
</gene>
<evidence type="ECO:0000256" key="4">
    <source>
        <dbReference type="ARBA" id="ARBA00022692"/>
    </source>
</evidence>
<dbReference type="SUPFAM" id="SSF52540">
    <property type="entry name" value="P-loop containing nucleoside triphosphate hydrolases"/>
    <property type="match status" value="2"/>
</dbReference>
<evidence type="ECO:0000256" key="6">
    <source>
        <dbReference type="ARBA" id="ARBA00022840"/>
    </source>
</evidence>
<dbReference type="FunFam" id="3.40.50.300:FF:000565">
    <property type="entry name" value="ABC bile acid transporter"/>
    <property type="match status" value="1"/>
</dbReference>
<dbReference type="Pfam" id="PF00005">
    <property type="entry name" value="ABC_tran"/>
    <property type="match status" value="2"/>
</dbReference>
<dbReference type="PANTHER" id="PTHR24223">
    <property type="entry name" value="ATP-BINDING CASSETTE SUB-FAMILY C"/>
    <property type="match status" value="1"/>
</dbReference>
<dbReference type="InterPro" id="IPR003593">
    <property type="entry name" value="AAA+_ATPase"/>
</dbReference>
<dbReference type="SMART" id="SM00382">
    <property type="entry name" value="AAA"/>
    <property type="match status" value="2"/>
</dbReference>
<keyword evidence="7 10" id="KW-1133">Transmembrane helix</keyword>
<dbReference type="GO" id="GO:0005524">
    <property type="term" value="F:ATP binding"/>
    <property type="evidence" value="ECO:0007669"/>
    <property type="project" value="UniProtKB-KW"/>
</dbReference>
<feature type="domain" description="ABC transmembrane type-1" evidence="12">
    <location>
        <begin position="815"/>
        <end position="1099"/>
    </location>
</feature>
<dbReference type="InterPro" id="IPR017871">
    <property type="entry name" value="ABC_transporter-like_CS"/>
</dbReference>
<evidence type="ECO:0000256" key="8">
    <source>
        <dbReference type="ARBA" id="ARBA00023136"/>
    </source>
</evidence>
<comment type="caution">
    <text evidence="13">The sequence shown here is derived from an EMBL/GenBank/DDBJ whole genome shotgun (WGS) entry which is preliminary data.</text>
</comment>
<dbReference type="CDD" id="cd03244">
    <property type="entry name" value="ABCC_MRP_domain2"/>
    <property type="match status" value="1"/>
</dbReference>
<evidence type="ECO:0000256" key="1">
    <source>
        <dbReference type="ARBA" id="ARBA00004141"/>
    </source>
</evidence>
<dbReference type="InterPro" id="IPR011527">
    <property type="entry name" value="ABC1_TM_dom"/>
</dbReference>
<evidence type="ECO:0000256" key="9">
    <source>
        <dbReference type="SAM" id="MobiDB-lite"/>
    </source>
</evidence>
<feature type="region of interest" description="Disordered" evidence="9">
    <location>
        <begin position="84"/>
        <end position="125"/>
    </location>
</feature>
<feature type="compositionally biased region" description="Basic and acidic residues" evidence="9">
    <location>
        <begin position="489"/>
        <end position="503"/>
    </location>
</feature>
<dbReference type="GO" id="GO:0016887">
    <property type="term" value="F:ATP hydrolysis activity"/>
    <property type="evidence" value="ECO:0007669"/>
    <property type="project" value="InterPro"/>
</dbReference>
<evidence type="ECO:0000256" key="10">
    <source>
        <dbReference type="SAM" id="Phobius"/>
    </source>
</evidence>
<dbReference type="InterPro" id="IPR036640">
    <property type="entry name" value="ABC1_TM_sf"/>
</dbReference>
<feature type="domain" description="ABC transporter" evidence="11">
    <location>
        <begin position="516"/>
        <end position="747"/>
    </location>
</feature>
<dbReference type="CDD" id="cd18606">
    <property type="entry name" value="ABC_6TM_YOR1_D2_like"/>
    <property type="match status" value="1"/>
</dbReference>
<keyword evidence="8 10" id="KW-0472">Membrane</keyword>
<evidence type="ECO:0000313" key="13">
    <source>
        <dbReference type="EMBL" id="KAK7049849.1"/>
    </source>
</evidence>
<accession>A0AAW0DHG7</accession>
<comment type="similarity">
    <text evidence="2">Belongs to the ABC transporter superfamily. ABCC family. Conjugate transporter (TC 3.A.1.208) subfamily.</text>
</comment>
<sequence>MFNPFHPPPAPPEFGKGKVLPQEHAPFLSRLIFHWISPFLAVGFSRPLEKADLWELPPHQVTGHITDSLEANFFSRCPPADRPHTIRDKLKADERNWNTEENGKHGKESDIESISATPEQELRTETNKKYDSSLAKAVFYTFRESIVTSGILKLIADTLKTTTPLVNKALLTWLTESYIYYRANEELRPNIPKPHGVGYGIGLAVAIFAMQEISSLMNNHFMQITMTNGLAVRTGLIGNIFRKSLRLSGRARTEHSVGKITTMISTDATRLDRFASFGHNLWVSPIQIAIGVGLLIGNLGYSALVGLGVLILGFPIQALLVGVMFGQRKKGVKITDSRVRLTTEVLQGVRLIKAYAWEAFYAGQIGSLRKKEVKTLRKMAVARSALIALVVFIPTLASVLSFITYALTDHDLNVAIIFSSLQLFNIIRMPLIFLPIILAALSDALVAMKRIGSFLTAEELDEPYMIDYEKKHAVEVDGDFTWEKAGKIDGSKFEKKGPPTDGKKKPKKRKGDSKGEKPKDISEDEKGGTSTPTEAEKPFELKELRLNIPKGSFVAIVGRVGSGKSSILQALVGEMRRTRGHVTFGGTVAYVPQIPWIRNVTLKENVWFGQPEDEAKFQEIIDSCSLRHDLDMLPQRENTEIGEKGINLSGGQKARVSLARAAYSSSDVVLLDDPLSAVDSYVGKAILRNCLLNGPLAGRTRILVTHALHVLDKTDLILVVDNGKIVEQGTYESLMKESVLFSRLIEEYGKIEEESTSTPDQSNAPQDIKQAPAEPLKGKVGSPLMQDEERNTGAVTWFTYSRYLTYAGGIIWAPIIILLLTVAQAAQVGNNLFLGYWTDNSIPGFKQGHYMGVYAGLGIAAAVLQFLTSLVFAIAGLFAGLNMFRTALNAVLKSPVSFFDTTPIGKLLSNRPGRILSRLSKDQDTIDTELMMNLSQFLSTFSSVLGTVALVFYVFPYLGIIFVPMTIFYYVCSLYYRRTSVETKRLDSLLRSALYSSYSETLTGLSTIRAYGEQDRAVKDAERLLTEENKAYYMTISIQRWLAVRLDLLGNILVFGIALFAAGFRTSANPAKIGVVLSYTLSITAFFSEMVAQFAQQEQSMNAVERLLVYAELPPEGNTKTAKDPPTSWPEKGEIQFSDVKMAYRPGLPLVLKDVNFRINPGEKIGVVGRTGAGKSSLLQALLRMVELQEGKIDIDGYDISGISLETLRGRLALVPQDGTLFLGTLRENLDPLALRTDAELISALQRAWLLPREGPTDPAVEAKFSLNSAVGDEGSNFSAGEKQLLALCRALVKNSRIIILDEATSNVDVETDSKIQKTIQTEFSSSTLICIAHRLNTIAYYDRIIVMDDGKVAEFDTVLNLFDKEDSIFRSLCNEASLQRHDIVRIRTSYQTVI</sequence>
<dbReference type="PROSITE" id="PS50929">
    <property type="entry name" value="ABC_TM1F"/>
    <property type="match status" value="2"/>
</dbReference>
<keyword evidence="5" id="KW-0547">Nucleotide-binding</keyword>
<dbReference type="CDD" id="cd03250">
    <property type="entry name" value="ABCC_MRP_domain1"/>
    <property type="match status" value="1"/>
</dbReference>
<dbReference type="Pfam" id="PF00664">
    <property type="entry name" value="ABC_membrane"/>
    <property type="match status" value="2"/>
</dbReference>
<evidence type="ECO:0000256" key="5">
    <source>
        <dbReference type="ARBA" id="ARBA00022741"/>
    </source>
</evidence>
<feature type="transmembrane region" description="Helical" evidence="10">
    <location>
        <begin position="930"/>
        <end position="951"/>
    </location>
</feature>
<proteinExistence type="inferred from homology"/>
<feature type="compositionally biased region" description="Basic and acidic residues" evidence="9">
    <location>
        <begin position="512"/>
        <end position="527"/>
    </location>
</feature>
<reference evidence="13 14" key="1">
    <citation type="submission" date="2024-01" db="EMBL/GenBank/DDBJ databases">
        <title>A draft genome for a cacao thread blight-causing isolate of Paramarasmius palmivorus.</title>
        <authorList>
            <person name="Baruah I.K."/>
            <person name="Bukari Y."/>
            <person name="Amoako-Attah I."/>
            <person name="Meinhardt L.W."/>
            <person name="Bailey B.A."/>
            <person name="Cohen S.P."/>
        </authorList>
    </citation>
    <scope>NUCLEOTIDE SEQUENCE [LARGE SCALE GENOMIC DNA]</scope>
    <source>
        <strain evidence="13 14">GH-12</strain>
    </source>
</reference>